<protein>
    <submittedName>
        <fullName evidence="1">Uncharacterized protein</fullName>
    </submittedName>
</protein>
<dbReference type="EMBL" id="CAKOGL010000010">
    <property type="protein sequence ID" value="CAH2090900.1"/>
    <property type="molecule type" value="Genomic_DNA"/>
</dbReference>
<dbReference type="AlphaFoldDB" id="A0AAU9TZD2"/>
<dbReference type="SUPFAM" id="SSF53098">
    <property type="entry name" value="Ribonuclease H-like"/>
    <property type="match status" value="1"/>
</dbReference>
<gene>
    <name evidence="1" type="ORF">EEDITHA_LOCUS6811</name>
</gene>
<organism evidence="1 2">
    <name type="scientific">Euphydryas editha</name>
    <name type="common">Edith's checkerspot</name>
    <dbReference type="NCBI Taxonomy" id="104508"/>
    <lineage>
        <taxon>Eukaryota</taxon>
        <taxon>Metazoa</taxon>
        <taxon>Ecdysozoa</taxon>
        <taxon>Arthropoda</taxon>
        <taxon>Hexapoda</taxon>
        <taxon>Insecta</taxon>
        <taxon>Pterygota</taxon>
        <taxon>Neoptera</taxon>
        <taxon>Endopterygota</taxon>
        <taxon>Lepidoptera</taxon>
        <taxon>Glossata</taxon>
        <taxon>Ditrysia</taxon>
        <taxon>Papilionoidea</taxon>
        <taxon>Nymphalidae</taxon>
        <taxon>Nymphalinae</taxon>
        <taxon>Euphydryas</taxon>
    </lineage>
</organism>
<keyword evidence="2" id="KW-1185">Reference proteome</keyword>
<proteinExistence type="predicted"/>
<accession>A0AAU9TZD2</accession>
<dbReference type="Proteomes" id="UP001153954">
    <property type="component" value="Unassembled WGS sequence"/>
</dbReference>
<sequence length="237" mass="26748">MSDECFLGSIRGLNIQHKDLFQKVSTAIENDLHGQERPLLLFITGGAGSAPTMLTSLELNIASSLLNILRPLESATKEISGDKYCTGSKVIPIVRCMLCKLKTFITNEPLVMEVQKLVLKEINKRMVAIEQVSSLAIATILDPRFKKLHFEAPLACSNAVQTIKEMMKNNLFEEKNNMESDSDSSDKVLEDFSPWSDHHKLIHRNWKSNKSEESVSDELSGYLRTRVSRLRENLLEV</sequence>
<evidence type="ECO:0000313" key="1">
    <source>
        <dbReference type="EMBL" id="CAH2090900.1"/>
    </source>
</evidence>
<evidence type="ECO:0000313" key="2">
    <source>
        <dbReference type="Proteomes" id="UP001153954"/>
    </source>
</evidence>
<reference evidence="1" key="1">
    <citation type="submission" date="2022-03" db="EMBL/GenBank/DDBJ databases">
        <authorList>
            <person name="Tunstrom K."/>
        </authorList>
    </citation>
    <scope>NUCLEOTIDE SEQUENCE</scope>
</reference>
<name>A0AAU9TZD2_EUPED</name>
<dbReference type="InterPro" id="IPR012337">
    <property type="entry name" value="RNaseH-like_sf"/>
</dbReference>
<comment type="caution">
    <text evidence="1">The sequence shown here is derived from an EMBL/GenBank/DDBJ whole genome shotgun (WGS) entry which is preliminary data.</text>
</comment>